<dbReference type="Pfam" id="PF00104">
    <property type="entry name" value="Hormone_recep"/>
    <property type="match status" value="1"/>
</dbReference>
<comment type="similarity">
    <text evidence="1">Belongs to the nuclear hormone receptor family. NR1 subfamily.</text>
</comment>
<evidence type="ECO:0000256" key="9">
    <source>
        <dbReference type="SAM" id="MobiDB-lite"/>
    </source>
</evidence>
<dbReference type="InterPro" id="IPR001728">
    <property type="entry name" value="ThyrH_rcpt"/>
</dbReference>
<evidence type="ECO:0000256" key="1">
    <source>
        <dbReference type="ARBA" id="ARBA00008092"/>
    </source>
</evidence>
<dbReference type="OrthoDB" id="7634782at2759"/>
<dbReference type="Gene3D" id="1.10.565.10">
    <property type="entry name" value="Retinoid X Receptor"/>
    <property type="match status" value="1"/>
</dbReference>
<feature type="compositionally biased region" description="Polar residues" evidence="9">
    <location>
        <begin position="794"/>
        <end position="804"/>
    </location>
</feature>
<evidence type="ECO:0000256" key="7">
    <source>
        <dbReference type="ARBA" id="ARBA00023163"/>
    </source>
</evidence>
<dbReference type="GO" id="GO:0009755">
    <property type="term" value="P:hormone-mediated signaling pathway"/>
    <property type="evidence" value="ECO:0007669"/>
    <property type="project" value="TreeGrafter"/>
</dbReference>
<feature type="region of interest" description="Disordered" evidence="9">
    <location>
        <begin position="419"/>
        <end position="552"/>
    </location>
</feature>
<protein>
    <submittedName>
        <fullName evidence="11">Ecdysoneinduced protein 75B, isoforms C/Dlike [Bombus terrestris]</fullName>
    </submittedName>
</protein>
<evidence type="ECO:0000256" key="3">
    <source>
        <dbReference type="ARBA" id="ARBA00022771"/>
    </source>
</evidence>
<keyword evidence="6" id="KW-0238">DNA-binding</keyword>
<keyword evidence="2" id="KW-0479">Metal-binding</keyword>
<dbReference type="InterPro" id="IPR035500">
    <property type="entry name" value="NHR-like_dom_sf"/>
</dbReference>
<dbReference type="InterPro" id="IPR001723">
    <property type="entry name" value="Nuclear_hrmn_rcpt"/>
</dbReference>
<evidence type="ECO:0000256" key="4">
    <source>
        <dbReference type="ARBA" id="ARBA00022833"/>
    </source>
</evidence>
<feature type="compositionally biased region" description="Polar residues" evidence="9">
    <location>
        <begin position="461"/>
        <end position="473"/>
    </location>
</feature>
<dbReference type="SMART" id="SM00430">
    <property type="entry name" value="HOLI"/>
    <property type="match status" value="1"/>
</dbReference>
<dbReference type="GO" id="GO:0000978">
    <property type="term" value="F:RNA polymerase II cis-regulatory region sequence-specific DNA binding"/>
    <property type="evidence" value="ECO:0007669"/>
    <property type="project" value="TreeGrafter"/>
</dbReference>
<dbReference type="PRINTS" id="PR00398">
    <property type="entry name" value="STRDHORMONER"/>
</dbReference>
<dbReference type="GO" id="GO:0045944">
    <property type="term" value="P:positive regulation of transcription by RNA polymerase II"/>
    <property type="evidence" value="ECO:0007669"/>
    <property type="project" value="TreeGrafter"/>
</dbReference>
<dbReference type="PRINTS" id="PR00546">
    <property type="entry name" value="THYROIDHORMR"/>
</dbReference>
<keyword evidence="5" id="KW-0805">Transcription regulation</keyword>
<evidence type="ECO:0000256" key="5">
    <source>
        <dbReference type="ARBA" id="ARBA00023015"/>
    </source>
</evidence>
<keyword evidence="8" id="KW-0675">Receptor</keyword>
<dbReference type="GO" id="GO:0030154">
    <property type="term" value="P:cell differentiation"/>
    <property type="evidence" value="ECO:0007669"/>
    <property type="project" value="TreeGrafter"/>
</dbReference>
<name>A0A0K2VC25_LEPSM</name>
<feature type="compositionally biased region" description="Polar residues" evidence="9">
    <location>
        <begin position="489"/>
        <end position="512"/>
    </location>
</feature>
<dbReference type="GO" id="GO:0004879">
    <property type="term" value="F:nuclear receptor activity"/>
    <property type="evidence" value="ECO:0007669"/>
    <property type="project" value="InterPro"/>
</dbReference>
<evidence type="ECO:0000259" key="10">
    <source>
        <dbReference type="PROSITE" id="PS51843"/>
    </source>
</evidence>
<evidence type="ECO:0000256" key="8">
    <source>
        <dbReference type="ARBA" id="ARBA00023170"/>
    </source>
</evidence>
<evidence type="ECO:0000256" key="2">
    <source>
        <dbReference type="ARBA" id="ARBA00022723"/>
    </source>
</evidence>
<feature type="region of interest" description="Disordered" evidence="9">
    <location>
        <begin position="733"/>
        <end position="752"/>
    </location>
</feature>
<feature type="compositionally biased region" description="Basic and acidic residues" evidence="9">
    <location>
        <begin position="353"/>
        <end position="363"/>
    </location>
</feature>
<keyword evidence="4" id="KW-0862">Zinc</keyword>
<dbReference type="EMBL" id="HACA01030381">
    <property type="protein sequence ID" value="CDW47742.1"/>
    <property type="molecule type" value="Transcribed_RNA"/>
</dbReference>
<accession>A0A0K2VC25</accession>
<reference evidence="11" key="1">
    <citation type="submission" date="2014-05" db="EMBL/GenBank/DDBJ databases">
        <authorList>
            <person name="Chronopoulou M."/>
        </authorList>
    </citation>
    <scope>NUCLEOTIDE SEQUENCE</scope>
    <source>
        <tissue evidence="11">Whole organism</tissue>
    </source>
</reference>
<feature type="region of interest" description="Disordered" evidence="9">
    <location>
        <begin position="757"/>
        <end position="804"/>
    </location>
</feature>
<feature type="domain" description="NR LBD" evidence="10">
    <location>
        <begin position="66"/>
        <end position="314"/>
    </location>
</feature>
<dbReference type="PANTHER" id="PTHR24082:SF473">
    <property type="entry name" value="ECDYSONE-INDUCED PROTEIN 75B, ISOFORM B"/>
    <property type="match status" value="1"/>
</dbReference>
<dbReference type="PANTHER" id="PTHR24082">
    <property type="entry name" value="NUCLEAR HORMONE RECEPTOR"/>
    <property type="match status" value="1"/>
</dbReference>
<feature type="compositionally biased region" description="Low complexity" evidence="9">
    <location>
        <begin position="757"/>
        <end position="772"/>
    </location>
</feature>
<feature type="region of interest" description="Disordered" evidence="9">
    <location>
        <begin position="323"/>
        <end position="374"/>
    </location>
</feature>
<keyword evidence="7" id="KW-0804">Transcription</keyword>
<dbReference type="InterPro" id="IPR000536">
    <property type="entry name" value="Nucl_hrmn_rcpt_lig-bd"/>
</dbReference>
<dbReference type="SUPFAM" id="SSF48508">
    <property type="entry name" value="Nuclear receptor ligand-binding domain"/>
    <property type="match status" value="1"/>
</dbReference>
<dbReference type="GO" id="GO:0000122">
    <property type="term" value="P:negative regulation of transcription by RNA polymerase II"/>
    <property type="evidence" value="ECO:0007669"/>
    <property type="project" value="TreeGrafter"/>
</dbReference>
<feature type="compositionally biased region" description="Basic and acidic residues" evidence="9">
    <location>
        <begin position="514"/>
        <end position="525"/>
    </location>
</feature>
<feature type="compositionally biased region" description="Low complexity" evidence="9">
    <location>
        <begin position="425"/>
        <end position="460"/>
    </location>
</feature>
<evidence type="ECO:0000313" key="11">
    <source>
        <dbReference type="EMBL" id="CDW47742.1"/>
    </source>
</evidence>
<dbReference type="GO" id="GO:0008270">
    <property type="term" value="F:zinc ion binding"/>
    <property type="evidence" value="ECO:0007669"/>
    <property type="project" value="UniProtKB-KW"/>
</dbReference>
<keyword evidence="3" id="KW-0863">Zinc-finger</keyword>
<sequence>MSGRHVNSTQSSPSILKGILQNGSAFNYSAVRFGRVPKREKAKIFSAMQSSRMKTQEANVLSEMSDDAKIIEEIVRAHYDNCDYTKNKMEPFLAKAKENPVYVPCTGMTCPMKGRPEDSFLDQFSERFMDHVRQVCTFAKRIPGFECLHNDDKVTLLKSCVFEVLLVRLSGLFDNLSLVCLNGDIIRKETINQLAAGNAKFLMDSVFELAQRLNQFNLSDAEIGIFCSVVIITPDRPGLRNPELVQKIQNKLKNILNNILIPQHSDSPGIFSELLSMVHDLRTLNTLHTEKFLKQCKIDRSDMGGSSEGSTLQKHLLHGSKGQLYPHQHHWNGGSHSQLDRESLGGGSPHSSSDAHSEHDRRSPIGSVSSSESGCSSEVSRLTVLDLKVNNSVLLNALSLGSRFRLPSEVAESEFNNYQHPCHQTSSPPSSGGCNSNTAANAKNHIINNNNDHHYPNNNASTHHQIQTPSSANPLVVASSKCPFKTSKLDSPSDSGIDSPKNQGTSICSSPRSFVEEDKHLHKDEEENETLVVESSPPPQPQSSHVSEEQHPLLKRALQQPPQAYNGVPPLTSNAISYFQDEVYKPHKKFRRYNLSNSTAVPRIYLHHGGPLGNEDCYPTSSSSNSSSTTKSFVLRKGGDSILAHTLLSCESSKANLIPKLEKGCSSSINNNNNSGNSSTISTPLLASTLSKATPMASDQCKRNEMLASIILDRQYYPSVPHKGLLMCAPSTTTSTNTTIRSPPSTSTSGVLLLSGQSYSSNSSTSSPDVLSTKIASDPQPLNLSTGTPPPYPATQQHDISTEA</sequence>
<evidence type="ECO:0000256" key="6">
    <source>
        <dbReference type="ARBA" id="ARBA00023125"/>
    </source>
</evidence>
<dbReference type="InterPro" id="IPR050234">
    <property type="entry name" value="Nuclear_hormone_rcpt_NR1"/>
</dbReference>
<dbReference type="PROSITE" id="PS51843">
    <property type="entry name" value="NR_LBD"/>
    <property type="match status" value="1"/>
</dbReference>
<organism evidence="11">
    <name type="scientific">Lepeophtheirus salmonis</name>
    <name type="common">Salmon louse</name>
    <name type="synonym">Caligus salmonis</name>
    <dbReference type="NCBI Taxonomy" id="72036"/>
    <lineage>
        <taxon>Eukaryota</taxon>
        <taxon>Metazoa</taxon>
        <taxon>Ecdysozoa</taxon>
        <taxon>Arthropoda</taxon>
        <taxon>Crustacea</taxon>
        <taxon>Multicrustacea</taxon>
        <taxon>Hexanauplia</taxon>
        <taxon>Copepoda</taxon>
        <taxon>Siphonostomatoida</taxon>
        <taxon>Caligidae</taxon>
        <taxon>Lepeophtheirus</taxon>
    </lineage>
</organism>
<dbReference type="AlphaFoldDB" id="A0A0K2VC25"/>
<proteinExistence type="inferred from homology"/>